<dbReference type="Pfam" id="PF00440">
    <property type="entry name" value="TetR_N"/>
    <property type="match status" value="1"/>
</dbReference>
<dbReference type="PROSITE" id="PS50977">
    <property type="entry name" value="HTH_TETR_2"/>
    <property type="match status" value="1"/>
</dbReference>
<dbReference type="InterPro" id="IPR009057">
    <property type="entry name" value="Homeodomain-like_sf"/>
</dbReference>
<sequence>MELLAEGGVAALDLRKVARKAGVSHAAPYRHFEDKGELIAAVIEEGFSQLYNSLQHAVDMSEANPTDQLQNISLAYVEFAVKNPWSVREMFSGLTIDHNAYPSLYATSKKVFGLIESVIVSGQESGTLKSDDSKELTCIFLSTIHGTALLIIENHMQPITSRPGGIEHLARISVNALINGIKKT</sequence>
<protein>
    <submittedName>
        <fullName evidence="4">TetR/AcrR family transcriptional regulator</fullName>
    </submittedName>
</protein>
<dbReference type="InterPro" id="IPR001647">
    <property type="entry name" value="HTH_TetR"/>
</dbReference>
<dbReference type="PANTHER" id="PTHR43479">
    <property type="entry name" value="ACREF/ENVCD OPERON REPRESSOR-RELATED"/>
    <property type="match status" value="1"/>
</dbReference>
<feature type="domain" description="HTH tetR-type" evidence="3">
    <location>
        <begin position="1"/>
        <end position="50"/>
    </location>
</feature>
<dbReference type="SUPFAM" id="SSF46689">
    <property type="entry name" value="Homeodomain-like"/>
    <property type="match status" value="1"/>
</dbReference>
<dbReference type="Gene3D" id="1.10.357.10">
    <property type="entry name" value="Tetracycline Repressor, domain 2"/>
    <property type="match status" value="1"/>
</dbReference>
<reference evidence="5" key="1">
    <citation type="journal article" date="2019" name="Int. J. Syst. Evol. Microbiol.">
        <title>The Global Catalogue of Microorganisms (GCM) 10K type strain sequencing project: providing services to taxonomists for standard genome sequencing and annotation.</title>
        <authorList>
            <consortium name="The Broad Institute Genomics Platform"/>
            <consortium name="The Broad Institute Genome Sequencing Center for Infectious Disease"/>
            <person name="Wu L."/>
            <person name="Ma J."/>
        </authorList>
    </citation>
    <scope>NUCLEOTIDE SEQUENCE [LARGE SCALE GENOMIC DNA]</scope>
    <source>
        <strain evidence="5">CGMCC 1.15067</strain>
    </source>
</reference>
<dbReference type="Proteomes" id="UP001597403">
    <property type="component" value="Unassembled WGS sequence"/>
</dbReference>
<accession>A0ABW4US94</accession>
<gene>
    <name evidence="4" type="ORF">ACFSGI_10615</name>
</gene>
<comment type="caution">
    <text evidence="4">The sequence shown here is derived from an EMBL/GenBank/DDBJ whole genome shotgun (WGS) entry which is preliminary data.</text>
</comment>
<dbReference type="PANTHER" id="PTHR43479:SF11">
    <property type="entry name" value="ACREF_ENVCD OPERON REPRESSOR-RELATED"/>
    <property type="match status" value="1"/>
</dbReference>
<dbReference type="InterPro" id="IPR050624">
    <property type="entry name" value="HTH-type_Tx_Regulator"/>
</dbReference>
<dbReference type="EMBL" id="JBHUGF010000010">
    <property type="protein sequence ID" value="MFD1990413.1"/>
    <property type="molecule type" value="Genomic_DNA"/>
</dbReference>
<dbReference type="SUPFAM" id="SSF48498">
    <property type="entry name" value="Tetracyclin repressor-like, C-terminal domain"/>
    <property type="match status" value="1"/>
</dbReference>
<name>A0ABW4US94_9BACL</name>
<evidence type="ECO:0000256" key="2">
    <source>
        <dbReference type="PROSITE-ProRule" id="PRU00335"/>
    </source>
</evidence>
<keyword evidence="5" id="KW-1185">Reference proteome</keyword>
<proteinExistence type="predicted"/>
<organism evidence="4 5">
    <name type="scientific">Paenibacillus nicotianae</name>
    <dbReference type="NCBI Taxonomy" id="1526551"/>
    <lineage>
        <taxon>Bacteria</taxon>
        <taxon>Bacillati</taxon>
        <taxon>Bacillota</taxon>
        <taxon>Bacilli</taxon>
        <taxon>Bacillales</taxon>
        <taxon>Paenibacillaceae</taxon>
        <taxon>Paenibacillus</taxon>
    </lineage>
</organism>
<keyword evidence="1 2" id="KW-0238">DNA-binding</keyword>
<evidence type="ECO:0000256" key="1">
    <source>
        <dbReference type="ARBA" id="ARBA00023125"/>
    </source>
</evidence>
<evidence type="ECO:0000313" key="4">
    <source>
        <dbReference type="EMBL" id="MFD1990413.1"/>
    </source>
</evidence>
<evidence type="ECO:0000259" key="3">
    <source>
        <dbReference type="PROSITE" id="PS50977"/>
    </source>
</evidence>
<dbReference type="InterPro" id="IPR036271">
    <property type="entry name" value="Tet_transcr_reg_TetR-rel_C_sf"/>
</dbReference>
<evidence type="ECO:0000313" key="5">
    <source>
        <dbReference type="Proteomes" id="UP001597403"/>
    </source>
</evidence>
<feature type="DNA-binding region" description="H-T-H motif" evidence="2">
    <location>
        <begin position="13"/>
        <end position="32"/>
    </location>
</feature>
<dbReference type="RefSeq" id="WP_379283945.1">
    <property type="nucleotide sequence ID" value="NZ_JBHUGF010000010.1"/>
</dbReference>